<dbReference type="Proteomes" id="UP000076154">
    <property type="component" value="Unassembled WGS sequence"/>
</dbReference>
<name>A0A369JSX2_HYPMA</name>
<dbReference type="InterPro" id="IPR032675">
    <property type="entry name" value="LRR_dom_sf"/>
</dbReference>
<protein>
    <recommendedName>
        <fullName evidence="3">F-box domain-containing protein</fullName>
    </recommendedName>
</protein>
<organism evidence="1 2">
    <name type="scientific">Hypsizygus marmoreus</name>
    <name type="common">White beech mushroom</name>
    <name type="synonym">Agaricus marmoreus</name>
    <dbReference type="NCBI Taxonomy" id="39966"/>
    <lineage>
        <taxon>Eukaryota</taxon>
        <taxon>Fungi</taxon>
        <taxon>Dikarya</taxon>
        <taxon>Basidiomycota</taxon>
        <taxon>Agaricomycotina</taxon>
        <taxon>Agaricomycetes</taxon>
        <taxon>Agaricomycetidae</taxon>
        <taxon>Agaricales</taxon>
        <taxon>Tricholomatineae</taxon>
        <taxon>Lyophyllaceae</taxon>
        <taxon>Hypsizygus</taxon>
    </lineage>
</organism>
<comment type="caution">
    <text evidence="1">The sequence shown here is derived from an EMBL/GenBank/DDBJ whole genome shotgun (WGS) entry which is preliminary data.</text>
</comment>
<evidence type="ECO:0008006" key="3">
    <source>
        <dbReference type="Google" id="ProtNLM"/>
    </source>
</evidence>
<dbReference type="InParanoid" id="A0A369JSX2"/>
<sequence>MQPSILRFSARLPDLQGPLCTIQVIETIPKRMADLVYLEITSRNLSVEALLTLHQVVGELQNLETLVLPPYHVVGDIIDVLALHDRIREIKSKDVHGGRLHRLEGSAHAGQPYLFPESYQTLEFLTFCASTESATKLLEDPHFPCGIGGLHLEMPHRVSSGVVTSLLQTVQRTCTSLEDFRFSDTASDPFPGNSHFLPYSTFMPVLSFPALTVLHIRHHCPLPWTAAEIMELARSLPLIESLHLNENPVDARVQPSAPFPTLLAFAQLCQNLKCLGVFLDASSPFIWEESEFFHFRLLQDLHLGLSPISQERVEDVVVLLMRVLPNACNIILGSDASSSNTAWGEVVRLRDLLSRVQIRVTQPRIMVGVQAGVYILGLLNSVLG</sequence>
<dbReference type="OrthoDB" id="2447803at2759"/>
<accession>A0A369JSX2</accession>
<gene>
    <name evidence="1" type="ORF">Hypma_009376</name>
</gene>
<dbReference type="EMBL" id="LUEZ02000046">
    <property type="protein sequence ID" value="RDB23465.1"/>
    <property type="molecule type" value="Genomic_DNA"/>
</dbReference>
<evidence type="ECO:0000313" key="2">
    <source>
        <dbReference type="Proteomes" id="UP000076154"/>
    </source>
</evidence>
<reference evidence="1" key="1">
    <citation type="submission" date="2018-04" db="EMBL/GenBank/DDBJ databases">
        <title>Whole genome sequencing of Hypsizygus marmoreus.</title>
        <authorList>
            <person name="Choi I.-G."/>
            <person name="Min B."/>
            <person name="Kim J.-G."/>
            <person name="Kim S."/>
            <person name="Oh Y.-L."/>
            <person name="Kong W.-S."/>
            <person name="Park H."/>
            <person name="Jeong J."/>
            <person name="Song E.-S."/>
        </authorList>
    </citation>
    <scope>NUCLEOTIDE SEQUENCE [LARGE SCALE GENOMIC DNA]</scope>
    <source>
        <strain evidence="1">51987-8</strain>
    </source>
</reference>
<dbReference type="SUPFAM" id="SSF52047">
    <property type="entry name" value="RNI-like"/>
    <property type="match status" value="1"/>
</dbReference>
<dbReference type="STRING" id="39966.A0A369JSX2"/>
<proteinExistence type="predicted"/>
<keyword evidence="2" id="KW-1185">Reference proteome</keyword>
<evidence type="ECO:0000313" key="1">
    <source>
        <dbReference type="EMBL" id="RDB23465.1"/>
    </source>
</evidence>
<dbReference type="AlphaFoldDB" id="A0A369JSX2"/>
<dbReference type="Gene3D" id="3.80.10.10">
    <property type="entry name" value="Ribonuclease Inhibitor"/>
    <property type="match status" value="1"/>
</dbReference>